<keyword evidence="1" id="KW-0472">Membrane</keyword>
<evidence type="ECO:0000313" key="2">
    <source>
        <dbReference type="EMBL" id="KAI9244283.1"/>
    </source>
</evidence>
<reference evidence="2" key="2">
    <citation type="submission" date="2023-02" db="EMBL/GenBank/DDBJ databases">
        <authorList>
            <consortium name="DOE Joint Genome Institute"/>
            <person name="Mondo S.J."/>
            <person name="Chang Y."/>
            <person name="Wang Y."/>
            <person name="Ahrendt S."/>
            <person name="Andreopoulos W."/>
            <person name="Barry K."/>
            <person name="Beard J."/>
            <person name="Benny G.L."/>
            <person name="Blankenship S."/>
            <person name="Bonito G."/>
            <person name="Cuomo C."/>
            <person name="Desiro A."/>
            <person name="Gervers K.A."/>
            <person name="Hundley H."/>
            <person name="Kuo A."/>
            <person name="LaButti K."/>
            <person name="Lang B.F."/>
            <person name="Lipzen A."/>
            <person name="O'Donnell K."/>
            <person name="Pangilinan J."/>
            <person name="Reynolds N."/>
            <person name="Sandor L."/>
            <person name="Smith M.W."/>
            <person name="Tsang A."/>
            <person name="Grigoriev I.V."/>
            <person name="Stajich J.E."/>
            <person name="Spatafora J.W."/>
        </authorList>
    </citation>
    <scope>NUCLEOTIDE SEQUENCE</scope>
    <source>
        <strain evidence="2">RSA 2281</strain>
    </source>
</reference>
<sequence>MIHHISKFCFLQQFRSVYFALCIISLLSSFLVLCYIHKKMCSRDFMCSRFFFSVSSSRINVICEKQPYLRMASIAYKCYYYGCTKMPLLFKKHFLGLRITGCNKPKSFKFPLRCIGCISEWS</sequence>
<keyword evidence="1" id="KW-0812">Transmembrane</keyword>
<dbReference type="AlphaFoldDB" id="A0AAD5JL14"/>
<protein>
    <submittedName>
        <fullName evidence="2">Uncharacterized protein</fullName>
    </submittedName>
</protein>
<evidence type="ECO:0000313" key="3">
    <source>
        <dbReference type="Proteomes" id="UP001209540"/>
    </source>
</evidence>
<evidence type="ECO:0000256" key="1">
    <source>
        <dbReference type="SAM" id="Phobius"/>
    </source>
</evidence>
<dbReference type="EMBL" id="JAIXMP010000061">
    <property type="protein sequence ID" value="KAI9244283.1"/>
    <property type="molecule type" value="Genomic_DNA"/>
</dbReference>
<keyword evidence="1" id="KW-1133">Transmembrane helix</keyword>
<comment type="caution">
    <text evidence="2">The sequence shown here is derived from an EMBL/GenBank/DDBJ whole genome shotgun (WGS) entry which is preliminary data.</text>
</comment>
<accession>A0AAD5JL14</accession>
<reference evidence="2" key="1">
    <citation type="journal article" date="2022" name="IScience">
        <title>Evolution of zygomycete secretomes and the origins of terrestrial fungal ecologies.</title>
        <authorList>
            <person name="Chang Y."/>
            <person name="Wang Y."/>
            <person name="Mondo S."/>
            <person name="Ahrendt S."/>
            <person name="Andreopoulos W."/>
            <person name="Barry K."/>
            <person name="Beard J."/>
            <person name="Benny G.L."/>
            <person name="Blankenship S."/>
            <person name="Bonito G."/>
            <person name="Cuomo C."/>
            <person name="Desiro A."/>
            <person name="Gervers K.A."/>
            <person name="Hundley H."/>
            <person name="Kuo A."/>
            <person name="LaButti K."/>
            <person name="Lang B.F."/>
            <person name="Lipzen A."/>
            <person name="O'Donnell K."/>
            <person name="Pangilinan J."/>
            <person name="Reynolds N."/>
            <person name="Sandor L."/>
            <person name="Smith M.E."/>
            <person name="Tsang A."/>
            <person name="Grigoriev I.V."/>
            <person name="Stajich J.E."/>
            <person name="Spatafora J.W."/>
        </authorList>
    </citation>
    <scope>NUCLEOTIDE SEQUENCE</scope>
    <source>
        <strain evidence="2">RSA 2281</strain>
    </source>
</reference>
<organism evidence="2 3">
    <name type="scientific">Phascolomyces articulosus</name>
    <dbReference type="NCBI Taxonomy" id="60185"/>
    <lineage>
        <taxon>Eukaryota</taxon>
        <taxon>Fungi</taxon>
        <taxon>Fungi incertae sedis</taxon>
        <taxon>Mucoromycota</taxon>
        <taxon>Mucoromycotina</taxon>
        <taxon>Mucoromycetes</taxon>
        <taxon>Mucorales</taxon>
        <taxon>Lichtheimiaceae</taxon>
        <taxon>Phascolomyces</taxon>
    </lineage>
</organism>
<dbReference type="Proteomes" id="UP001209540">
    <property type="component" value="Unassembled WGS sequence"/>
</dbReference>
<gene>
    <name evidence="2" type="ORF">BDA99DRAFT_577209</name>
</gene>
<proteinExistence type="predicted"/>
<feature type="transmembrane region" description="Helical" evidence="1">
    <location>
        <begin position="17"/>
        <end position="36"/>
    </location>
</feature>
<keyword evidence="3" id="KW-1185">Reference proteome</keyword>
<name>A0AAD5JL14_9FUNG</name>